<dbReference type="GO" id="GO:0055085">
    <property type="term" value="P:transmembrane transport"/>
    <property type="evidence" value="ECO:0007669"/>
    <property type="project" value="InterPro"/>
</dbReference>
<dbReference type="RefSeq" id="WP_021131617.1">
    <property type="nucleotide sequence ID" value="NZ_AQPH01000016.1"/>
</dbReference>
<reference evidence="2 3" key="1">
    <citation type="submission" date="2013-04" db="EMBL/GenBank/DDBJ databases">
        <authorList>
            <person name="Kuznetsov B."/>
            <person name="Ivanovsky R."/>
        </authorList>
    </citation>
    <scope>NUCLEOTIDE SEQUENCE [LARGE SCALE GENOMIC DNA]</scope>
    <source>
        <strain evidence="2 3">MGU-K5</strain>
    </source>
</reference>
<evidence type="ECO:0000313" key="2">
    <source>
        <dbReference type="EMBL" id="EPY02359.1"/>
    </source>
</evidence>
<dbReference type="Gene3D" id="3.30.1150.10">
    <property type="match status" value="1"/>
</dbReference>
<name>S9SCB4_MAGFU</name>
<organism evidence="2 3">
    <name type="scientific">Magnetospirillum fulvum MGU-K5</name>
    <dbReference type="NCBI Taxonomy" id="1316936"/>
    <lineage>
        <taxon>Bacteria</taxon>
        <taxon>Pseudomonadati</taxon>
        <taxon>Pseudomonadota</taxon>
        <taxon>Alphaproteobacteria</taxon>
        <taxon>Rhodospirillales</taxon>
        <taxon>Rhodospirillaceae</taxon>
        <taxon>Magnetospirillum</taxon>
    </lineage>
</organism>
<proteinExistence type="predicted"/>
<evidence type="ECO:0000259" key="1">
    <source>
        <dbReference type="PROSITE" id="PS52015"/>
    </source>
</evidence>
<dbReference type="EMBL" id="AQPH01000016">
    <property type="protein sequence ID" value="EPY02359.1"/>
    <property type="molecule type" value="Genomic_DNA"/>
</dbReference>
<feature type="domain" description="TonB C-terminal" evidence="1">
    <location>
        <begin position="3"/>
        <end position="91"/>
    </location>
</feature>
<protein>
    <submittedName>
        <fullName evidence="2">TonB-like protein</fullName>
    </submittedName>
</protein>
<accession>S9SCB4</accession>
<evidence type="ECO:0000313" key="3">
    <source>
        <dbReference type="Proteomes" id="UP000015350"/>
    </source>
</evidence>
<gene>
    <name evidence="2" type="ORF">K678_06310</name>
</gene>
<dbReference type="Proteomes" id="UP000015350">
    <property type="component" value="Unassembled WGS sequence"/>
</dbReference>
<dbReference type="SUPFAM" id="SSF74653">
    <property type="entry name" value="TolA/TonB C-terminal domain"/>
    <property type="match status" value="1"/>
</dbReference>
<dbReference type="STRING" id="1316936.K678_06310"/>
<dbReference type="AlphaFoldDB" id="S9SCB4"/>
<dbReference type="Pfam" id="PF03544">
    <property type="entry name" value="TonB_C"/>
    <property type="match status" value="1"/>
</dbReference>
<dbReference type="InterPro" id="IPR037682">
    <property type="entry name" value="TonB_C"/>
</dbReference>
<dbReference type="OrthoDB" id="7364088at2"/>
<dbReference type="PROSITE" id="PS52015">
    <property type="entry name" value="TONB_CTD"/>
    <property type="match status" value="1"/>
</dbReference>
<comment type="caution">
    <text evidence="2">The sequence shown here is derived from an EMBL/GenBank/DDBJ whole genome shotgun (WGS) entry which is preliminary data.</text>
</comment>
<sequence length="91" mass="9995">MAAYLSDVRARLQRAVIYPPKARRIGLHGDIRIRMRILADGRIDPDSVRVVGDGGHPVLITGALETVERVVLAAPPTPLIEIIAPIQFHLE</sequence>